<keyword evidence="6 13" id="KW-0560">Oxidoreductase</keyword>
<dbReference type="PROSITE" id="PS50873">
    <property type="entry name" value="PEROXIDASE_4"/>
    <property type="match status" value="1"/>
</dbReference>
<dbReference type="Gene3D" id="1.10.420.10">
    <property type="entry name" value="Peroxidase, domain 2"/>
    <property type="match status" value="1"/>
</dbReference>
<feature type="active site" description="Proton acceptor" evidence="9">
    <location>
        <position position="53"/>
    </location>
</feature>
<feature type="binding site" evidence="10">
    <location>
        <position position="61"/>
    </location>
    <ligand>
        <name>Ca(2+)</name>
        <dbReference type="ChEBI" id="CHEBI:29108"/>
        <label>1</label>
    </ligand>
</feature>
<keyword evidence="5 10" id="KW-0479">Metal-binding</keyword>
<gene>
    <name evidence="15" type="ORF">BDV96DRAFT_577082</name>
</gene>
<organism evidence="15 16">
    <name type="scientific">Lophiotrema nucula</name>
    <dbReference type="NCBI Taxonomy" id="690887"/>
    <lineage>
        <taxon>Eukaryota</taxon>
        <taxon>Fungi</taxon>
        <taxon>Dikarya</taxon>
        <taxon>Ascomycota</taxon>
        <taxon>Pezizomycotina</taxon>
        <taxon>Dothideomycetes</taxon>
        <taxon>Pleosporomycetidae</taxon>
        <taxon>Pleosporales</taxon>
        <taxon>Lophiotremataceae</taxon>
        <taxon>Lophiotrema</taxon>
    </lineage>
</organism>
<feature type="binding site" evidence="10">
    <location>
        <position position="167"/>
    </location>
    <ligand>
        <name>Ca(2+)</name>
        <dbReference type="ChEBI" id="CHEBI:29108"/>
        <label>2</label>
    </ligand>
</feature>
<feature type="signal peptide" evidence="13">
    <location>
        <begin position="1"/>
        <end position="17"/>
    </location>
</feature>
<evidence type="ECO:0000256" key="13">
    <source>
        <dbReference type="RuleBase" id="RU363051"/>
    </source>
</evidence>
<dbReference type="GO" id="GO:0046872">
    <property type="term" value="F:metal ion binding"/>
    <property type="evidence" value="ECO:0007669"/>
    <property type="project" value="UniProtKB-UniRule"/>
</dbReference>
<dbReference type="GO" id="GO:0006979">
    <property type="term" value="P:response to oxidative stress"/>
    <property type="evidence" value="ECO:0007669"/>
    <property type="project" value="InterPro"/>
</dbReference>
<accession>A0A6A5Z721</accession>
<feature type="binding site" evidence="10">
    <location>
        <position position="184"/>
    </location>
    <ligand>
        <name>Ca(2+)</name>
        <dbReference type="ChEBI" id="CHEBI:29108"/>
        <label>2</label>
    </ligand>
</feature>
<dbReference type="InterPro" id="IPR010255">
    <property type="entry name" value="Haem_peroxidase_sf"/>
</dbReference>
<keyword evidence="7 10" id="KW-0408">Iron</keyword>
<feature type="site" description="Transition state stabilizer" evidence="11">
    <location>
        <position position="49"/>
    </location>
</feature>
<protein>
    <recommendedName>
        <fullName evidence="13">Peroxidase</fullName>
        <ecNumber evidence="13">1.11.1.-</ecNumber>
    </recommendedName>
</protein>
<comment type="catalytic activity">
    <reaction evidence="1">
        <text>2 a phenolic donor + H2O2 = 2 a phenolic radical donor + 2 H2O</text>
        <dbReference type="Rhea" id="RHEA:56136"/>
        <dbReference type="ChEBI" id="CHEBI:15377"/>
        <dbReference type="ChEBI" id="CHEBI:16240"/>
        <dbReference type="ChEBI" id="CHEBI:139520"/>
        <dbReference type="ChEBI" id="CHEBI:139521"/>
        <dbReference type="EC" id="1.11.1.7"/>
    </reaction>
</comment>
<dbReference type="EC" id="1.11.1.-" evidence="13"/>
<dbReference type="AlphaFoldDB" id="A0A6A5Z721"/>
<dbReference type="SUPFAM" id="SSF48113">
    <property type="entry name" value="Heme-dependent peroxidases"/>
    <property type="match status" value="1"/>
</dbReference>
<dbReference type="PRINTS" id="PR00462">
    <property type="entry name" value="LIGNINASE"/>
</dbReference>
<comment type="similarity">
    <text evidence="2 13">Belongs to the peroxidase family. Ligninase subfamily.</text>
</comment>
<evidence type="ECO:0000256" key="7">
    <source>
        <dbReference type="ARBA" id="ARBA00023004"/>
    </source>
</evidence>
<feature type="binding site" evidence="10">
    <location>
        <position position="191"/>
    </location>
    <ligand>
        <name>Ca(2+)</name>
        <dbReference type="ChEBI" id="CHEBI:29108"/>
        <label>2</label>
    </ligand>
</feature>
<dbReference type="PROSITE" id="PS00436">
    <property type="entry name" value="PEROXIDASE_2"/>
    <property type="match status" value="1"/>
</dbReference>
<dbReference type="Gene3D" id="1.10.520.10">
    <property type="match status" value="1"/>
</dbReference>
<name>A0A6A5Z721_9PLEO</name>
<dbReference type="Proteomes" id="UP000799770">
    <property type="component" value="Unassembled WGS sequence"/>
</dbReference>
<sequence length="286" mass="30045">MYNSLSIFVGLSAIAAAQQGSCPEVWSTVASDLQADFSGCNDDARAAIRAPFHDCINNGCDGSLILGSECSRSENAGLEDICEKISGWSQQYDVGVADMIQFAQAVAIAVCPLGPRIRALVGRQDSSVPAPEGEIPSSSDSVASIVSAFEAKGLSANDVVALVGAHSTAKQFFDDPAKAGASLDSTPSTWDINFYAETLVGTAPYTLESDKKMSTDLQTAVEWLNFSLNAGGWAAAFVSAMEAFGVVGNDVNSLTDCSSAIPTQARIRREAKSKSFSERAFTGKFH</sequence>
<feature type="disulfide bond" evidence="12">
    <location>
        <begin position="22"/>
        <end position="257"/>
    </location>
</feature>
<dbReference type="GO" id="GO:0020037">
    <property type="term" value="F:heme binding"/>
    <property type="evidence" value="ECO:0007669"/>
    <property type="project" value="UniProtKB-UniRule"/>
</dbReference>
<dbReference type="EMBL" id="ML977325">
    <property type="protein sequence ID" value="KAF2114587.1"/>
    <property type="molecule type" value="Genomic_DNA"/>
</dbReference>
<keyword evidence="16" id="KW-1185">Reference proteome</keyword>
<evidence type="ECO:0000256" key="6">
    <source>
        <dbReference type="ARBA" id="ARBA00023002"/>
    </source>
</evidence>
<evidence type="ECO:0000256" key="2">
    <source>
        <dbReference type="ARBA" id="ARBA00006089"/>
    </source>
</evidence>
<dbReference type="GO" id="GO:0140825">
    <property type="term" value="F:lactoperoxidase activity"/>
    <property type="evidence" value="ECO:0007669"/>
    <property type="project" value="UniProtKB-EC"/>
</dbReference>
<keyword evidence="4 10" id="KW-0349">Heme</keyword>
<dbReference type="OrthoDB" id="2113341at2759"/>
<feature type="domain" description="Plant heme peroxidase family profile" evidence="14">
    <location>
        <begin position="1"/>
        <end position="167"/>
    </location>
</feature>
<evidence type="ECO:0000256" key="11">
    <source>
        <dbReference type="PIRSR" id="PIRSR601621-3"/>
    </source>
</evidence>
<dbReference type="InterPro" id="IPR002016">
    <property type="entry name" value="Haem_peroxidase"/>
</dbReference>
<feature type="binding site" evidence="10">
    <location>
        <position position="59"/>
    </location>
    <ligand>
        <name>Ca(2+)</name>
        <dbReference type="ChEBI" id="CHEBI:29108"/>
        <label>1</label>
    </ligand>
</feature>
<keyword evidence="10 13" id="KW-0106">Calcium</keyword>
<proteinExistence type="inferred from homology"/>
<dbReference type="InterPro" id="IPR000823">
    <property type="entry name" value="Peroxidase_pln"/>
</dbReference>
<evidence type="ECO:0000256" key="10">
    <source>
        <dbReference type="PIRSR" id="PIRSR601621-2"/>
    </source>
</evidence>
<dbReference type="PANTHER" id="PTHR31517">
    <property type="match status" value="1"/>
</dbReference>
<evidence type="ECO:0000256" key="8">
    <source>
        <dbReference type="ARBA" id="ARBA00023180"/>
    </source>
</evidence>
<feature type="binding site" evidence="10">
    <location>
        <position position="186"/>
    </location>
    <ligand>
        <name>Ca(2+)</name>
        <dbReference type="ChEBI" id="CHEBI:29108"/>
        <label>2</label>
    </ligand>
</feature>
<feature type="binding site" description="axial binding residue" evidence="10">
    <location>
        <position position="166"/>
    </location>
    <ligand>
        <name>heme b</name>
        <dbReference type="ChEBI" id="CHEBI:60344"/>
    </ligand>
    <ligandPart>
        <name>Fe</name>
        <dbReference type="ChEBI" id="CHEBI:18248"/>
    </ligandPart>
</feature>
<evidence type="ECO:0000313" key="15">
    <source>
        <dbReference type="EMBL" id="KAF2114587.1"/>
    </source>
</evidence>
<evidence type="ECO:0000256" key="4">
    <source>
        <dbReference type="ARBA" id="ARBA00022617"/>
    </source>
</evidence>
<dbReference type="Pfam" id="PF00141">
    <property type="entry name" value="peroxidase"/>
    <property type="match status" value="1"/>
</dbReference>
<feature type="binding site" evidence="10">
    <location>
        <position position="54"/>
    </location>
    <ligand>
        <name>Ca(2+)</name>
        <dbReference type="ChEBI" id="CHEBI:29108"/>
        <label>1</label>
    </ligand>
</feature>
<evidence type="ECO:0000256" key="3">
    <source>
        <dbReference type="ARBA" id="ARBA00022559"/>
    </source>
</evidence>
<evidence type="ECO:0000313" key="16">
    <source>
        <dbReference type="Proteomes" id="UP000799770"/>
    </source>
</evidence>
<comment type="cofactor">
    <cofactor evidence="10 13">
        <name>Ca(2+)</name>
        <dbReference type="ChEBI" id="CHEBI:29108"/>
    </cofactor>
    <text evidence="10 13">Binds 2 calcium ions per subunit.</text>
</comment>
<comment type="cofactor">
    <cofactor evidence="10">
        <name>heme b</name>
        <dbReference type="ChEBI" id="CHEBI:60344"/>
    </cofactor>
    <text evidence="10">Binds 1 heme b (iron(II)-protoporphyrin IX) group per subunit.</text>
</comment>
<dbReference type="InterPro" id="IPR001621">
    <property type="entry name" value="Ligninase"/>
</dbReference>
<evidence type="ECO:0000256" key="9">
    <source>
        <dbReference type="PIRSR" id="PIRSR601621-1"/>
    </source>
</evidence>
<reference evidence="15" key="1">
    <citation type="journal article" date="2020" name="Stud. Mycol.">
        <title>101 Dothideomycetes genomes: a test case for predicting lifestyles and emergence of pathogens.</title>
        <authorList>
            <person name="Haridas S."/>
            <person name="Albert R."/>
            <person name="Binder M."/>
            <person name="Bloem J."/>
            <person name="Labutti K."/>
            <person name="Salamov A."/>
            <person name="Andreopoulos B."/>
            <person name="Baker S."/>
            <person name="Barry K."/>
            <person name="Bills G."/>
            <person name="Bluhm B."/>
            <person name="Cannon C."/>
            <person name="Castanera R."/>
            <person name="Culley D."/>
            <person name="Daum C."/>
            <person name="Ezra D."/>
            <person name="Gonzalez J."/>
            <person name="Henrissat B."/>
            <person name="Kuo A."/>
            <person name="Liang C."/>
            <person name="Lipzen A."/>
            <person name="Lutzoni F."/>
            <person name="Magnuson J."/>
            <person name="Mondo S."/>
            <person name="Nolan M."/>
            <person name="Ohm R."/>
            <person name="Pangilinan J."/>
            <person name="Park H.-J."/>
            <person name="Ramirez L."/>
            <person name="Alfaro M."/>
            <person name="Sun H."/>
            <person name="Tritt A."/>
            <person name="Yoshinaga Y."/>
            <person name="Zwiers L.-H."/>
            <person name="Turgeon B."/>
            <person name="Goodwin S."/>
            <person name="Spatafora J."/>
            <person name="Crous P."/>
            <person name="Grigoriev I."/>
        </authorList>
    </citation>
    <scope>NUCLEOTIDE SEQUENCE</scope>
    <source>
        <strain evidence="15">CBS 627.86</strain>
    </source>
</reference>
<feature type="disulfide bond" evidence="12">
    <location>
        <begin position="40"/>
        <end position="111"/>
    </location>
</feature>
<dbReference type="InterPro" id="IPR019794">
    <property type="entry name" value="Peroxidases_AS"/>
</dbReference>
<dbReference type="PANTHER" id="PTHR31517:SF48">
    <property type="entry name" value="PEROXIDASE 16-RELATED"/>
    <property type="match status" value="1"/>
</dbReference>
<keyword evidence="12" id="KW-1015">Disulfide bond</keyword>
<dbReference type="PRINTS" id="PR00458">
    <property type="entry name" value="PEROXIDASE"/>
</dbReference>
<evidence type="ECO:0000259" key="14">
    <source>
        <dbReference type="PROSITE" id="PS50873"/>
    </source>
</evidence>
<feature type="binding site" evidence="10">
    <location>
        <position position="63"/>
    </location>
    <ligand>
        <name>Ca(2+)</name>
        <dbReference type="ChEBI" id="CHEBI:29108"/>
        <label>1</label>
    </ligand>
</feature>
<evidence type="ECO:0000256" key="5">
    <source>
        <dbReference type="ARBA" id="ARBA00022723"/>
    </source>
</evidence>
<keyword evidence="3 13" id="KW-0575">Peroxidase</keyword>
<evidence type="ECO:0000256" key="12">
    <source>
        <dbReference type="PIRSR" id="PIRSR601621-4"/>
    </source>
</evidence>
<keyword evidence="8" id="KW-0325">Glycoprotein</keyword>
<evidence type="ECO:0000256" key="1">
    <source>
        <dbReference type="ARBA" id="ARBA00000189"/>
    </source>
</evidence>
<keyword evidence="13" id="KW-0732">Signal</keyword>
<feature type="chain" id="PRO_5025711590" description="Peroxidase" evidence="13">
    <location>
        <begin position="18"/>
        <end position="286"/>
    </location>
</feature>